<dbReference type="PANTHER" id="PTHR43877:SF5">
    <property type="entry name" value="BLL8307 PROTEIN"/>
    <property type="match status" value="1"/>
</dbReference>
<dbReference type="Proteomes" id="UP000075349">
    <property type="component" value="Unassembled WGS sequence"/>
</dbReference>
<evidence type="ECO:0000256" key="2">
    <source>
        <dbReference type="ARBA" id="ARBA00023315"/>
    </source>
</evidence>
<dbReference type="RefSeq" id="WP_061900879.1">
    <property type="nucleotide sequence ID" value="NZ_LOBP01000196.1"/>
</dbReference>
<comment type="caution">
    <text evidence="4">The sequence shown here is derived from an EMBL/GenBank/DDBJ whole genome shotgun (WGS) entry which is preliminary data.</text>
</comment>
<evidence type="ECO:0000313" key="7">
    <source>
        <dbReference type="Proteomes" id="UP000075609"/>
    </source>
</evidence>
<keyword evidence="7" id="KW-1185">Reference proteome</keyword>
<keyword evidence="1 4" id="KW-0808">Transferase</keyword>
<dbReference type="SUPFAM" id="SSF55729">
    <property type="entry name" value="Acyl-CoA N-acyltransferases (Nat)"/>
    <property type="match status" value="1"/>
</dbReference>
<organism evidence="4 6">
    <name type="scientific">Vibrio cidicii</name>
    <dbReference type="NCBI Taxonomy" id="1763883"/>
    <lineage>
        <taxon>Bacteria</taxon>
        <taxon>Pseudomonadati</taxon>
        <taxon>Pseudomonadota</taxon>
        <taxon>Gammaproteobacteria</taxon>
        <taxon>Vibrionales</taxon>
        <taxon>Vibrionaceae</taxon>
        <taxon>Vibrio</taxon>
    </lineage>
</organism>
<dbReference type="Proteomes" id="UP000075609">
    <property type="component" value="Unassembled WGS sequence"/>
</dbReference>
<dbReference type="EMBL" id="LOMK01000001">
    <property type="protein sequence ID" value="KYN24489.1"/>
    <property type="molecule type" value="Genomic_DNA"/>
</dbReference>
<name>A0A151JFC3_9VIBR</name>
<dbReference type="InterPro" id="IPR050832">
    <property type="entry name" value="Bact_Acetyltransf"/>
</dbReference>
<evidence type="ECO:0000259" key="3">
    <source>
        <dbReference type="PROSITE" id="PS51186"/>
    </source>
</evidence>
<dbReference type="AlphaFoldDB" id="A0A151JFC3"/>
<dbReference type="Pfam" id="PF00583">
    <property type="entry name" value="Acetyltransf_1"/>
    <property type="match status" value="1"/>
</dbReference>
<reference evidence="6 7" key="2">
    <citation type="submission" date="2015-12" db="EMBL/GenBank/DDBJ databases">
        <authorList>
            <person name="Tarr C.L."/>
            <person name="Gladney L.M."/>
        </authorList>
    </citation>
    <scope>NUCLEOTIDE SEQUENCE [LARGE SCALE GENOMIC DNA]</scope>
    <source>
        <strain evidence="5 7">1048-83</strain>
        <strain evidence="6">2756-81</strain>
    </source>
</reference>
<protein>
    <submittedName>
        <fullName evidence="4">Acetyltransferase</fullName>
    </submittedName>
</protein>
<evidence type="ECO:0000256" key="1">
    <source>
        <dbReference type="ARBA" id="ARBA00022679"/>
    </source>
</evidence>
<evidence type="ECO:0000313" key="4">
    <source>
        <dbReference type="EMBL" id="KYN24489.1"/>
    </source>
</evidence>
<proteinExistence type="predicted"/>
<sequence>MEIRVDNLEGTGVLQLLEEHLRDMYATSPAESVHALDVEALKHPSITFWCAEKNGVVQGCIALKELASNHAEIKSMRTATSSRNQGVASQLLSHVVAVAKTRNYEFLSLETGSMDYFLAARKLYEKHGFIYCGPFGDYQPDPNSCFMTRKL</sequence>
<dbReference type="Gene3D" id="3.40.630.30">
    <property type="match status" value="1"/>
</dbReference>
<gene>
    <name evidence="5" type="ORF">ATY35_20100</name>
    <name evidence="4" type="ORF">AUQ44_00710</name>
</gene>
<dbReference type="InterPro" id="IPR016181">
    <property type="entry name" value="Acyl_CoA_acyltransferase"/>
</dbReference>
<evidence type="ECO:0000313" key="6">
    <source>
        <dbReference type="Proteomes" id="UP000075349"/>
    </source>
</evidence>
<evidence type="ECO:0000313" key="5">
    <source>
        <dbReference type="EMBL" id="KYN80756.1"/>
    </source>
</evidence>
<dbReference type="CDD" id="cd04301">
    <property type="entry name" value="NAT_SF"/>
    <property type="match status" value="1"/>
</dbReference>
<dbReference type="PANTHER" id="PTHR43877">
    <property type="entry name" value="AMINOALKYLPHOSPHONATE N-ACETYLTRANSFERASE-RELATED-RELATED"/>
    <property type="match status" value="1"/>
</dbReference>
<dbReference type="EMBL" id="LOBP01000196">
    <property type="protein sequence ID" value="KYN80756.1"/>
    <property type="molecule type" value="Genomic_DNA"/>
</dbReference>
<dbReference type="InterPro" id="IPR000182">
    <property type="entry name" value="GNAT_dom"/>
</dbReference>
<keyword evidence="2" id="KW-0012">Acyltransferase</keyword>
<accession>A0A151JFC3</accession>
<dbReference type="PROSITE" id="PS51186">
    <property type="entry name" value="GNAT"/>
    <property type="match status" value="1"/>
</dbReference>
<dbReference type="GO" id="GO:0016747">
    <property type="term" value="F:acyltransferase activity, transferring groups other than amino-acyl groups"/>
    <property type="evidence" value="ECO:0007669"/>
    <property type="project" value="InterPro"/>
</dbReference>
<feature type="domain" description="N-acetyltransferase" evidence="3">
    <location>
        <begin position="3"/>
        <end position="151"/>
    </location>
</feature>
<reference evidence="4" key="1">
    <citation type="submission" date="2015-12" db="EMBL/GenBank/DDBJ databases">
        <authorList>
            <person name="Shamseldin A."/>
            <person name="Moawad H."/>
            <person name="Abd El-Rahim W.M."/>
            <person name="Sadowsky M.J."/>
        </authorList>
    </citation>
    <scope>NUCLEOTIDE SEQUENCE [LARGE SCALE GENOMIC DNA]</scope>
    <source>
        <strain evidence="4">2756-81</strain>
    </source>
</reference>